<dbReference type="HOGENOM" id="CLU_362768_0_0_4"/>
<name>A0A0B6S836_BURPL</name>
<sequence length="847" mass="96287">MSGLPISTPSLLACALLSSHRVLASLQAGSLHAPLADDDLREALYLTHQPWAAREPDHVFRRAWEAWDAYRQPHDGPPLLAAMRILAEEFLTARHGELHVKLDRFGVWQQSVLSRISGLALQAAAHVWPPRDCFLQPLLAAPGATGATGATGAPAPRQPHTLLLPYDPLVEEYFHREGLHETHLHLNGSTHAELCWLRALDAPDQETDEFAIKLASGSREAHGLRELARSIQPDFTIVELKRQLFIARQLRGYLLAAALGCLNNEAALPATFEALYTEALSFTPPPVRCNPPDHERLARRGAIDVTAEREWLYRLLVRLCERPSVTLTNMLHGYLLLQNLYYRLLVQSEDQYGFDQFQKLTWTDLREPAEKDYLERFRAMHGPLPAHSRIVYLEGRFAPKQTDFKNLELLERILRGYWRYRNDDNPPSGFTKLLRDFDARLREPAQGRRLRLALVAHFIKSPETTDDKPYRFYALRTRLVDQAHALCSIFSLYPSLRHWIRGIDAAANELDAPPEVFASTFRICRAAGVTRRSYHAGEDFHHLMSGIRAILDAMELLDLRDGDRIGHGTAMGIDPELWLQRMPGQVRLRKDEWLLDLLAAWQLLQASNQTALAYKVERELTELGGELFGSEISAVTLDRAMRLRGLNVAYLDLVFSRSTREELAANRPRKSIDIVSPLHDAERAEARRVDDAIRTRPGDCKLLWRWLGDDALRERGRELMPVACGHFSASEYVTLQQALMKIVQQRRVLIETLPSSNVRISQYQHFEEHHVFRWMRLPGALKSGDPEIMVTLGSDDPGIFAGELAGEFYQIYAVLRERGLADKEALSLVAALNERGREYRFHDFALG</sequence>
<dbReference type="GO" id="GO:0005829">
    <property type="term" value="C:cytosol"/>
    <property type="evidence" value="ECO:0007669"/>
    <property type="project" value="TreeGrafter"/>
</dbReference>
<evidence type="ECO:0000256" key="1">
    <source>
        <dbReference type="SAM" id="SignalP"/>
    </source>
</evidence>
<dbReference type="AlphaFoldDB" id="A0A0B6S836"/>
<gene>
    <name evidence="2" type="ORF">BGL_2c03050</name>
</gene>
<dbReference type="GO" id="GO:0006154">
    <property type="term" value="P:adenosine catabolic process"/>
    <property type="evidence" value="ECO:0007669"/>
    <property type="project" value="TreeGrafter"/>
</dbReference>
<reference evidence="2 3" key="2">
    <citation type="journal article" date="2016" name="Appl. Microbiol. Biotechnol.">
        <title>Mutations improving production and secretion of extracellular lipase by Burkholderia glumae PG1.</title>
        <authorList>
            <person name="Knapp A."/>
            <person name="Voget S."/>
            <person name="Gao R."/>
            <person name="Zaburannyi N."/>
            <person name="Krysciak D."/>
            <person name="Breuer M."/>
            <person name="Hauer B."/>
            <person name="Streit W.R."/>
            <person name="Muller R."/>
            <person name="Daniel R."/>
            <person name="Jaeger K.E."/>
        </authorList>
    </citation>
    <scope>NUCLEOTIDE SEQUENCE [LARGE SCALE GENOMIC DNA]</scope>
    <source>
        <strain evidence="2 3">PG1</strain>
    </source>
</reference>
<dbReference type="GO" id="GO:0046103">
    <property type="term" value="P:inosine biosynthetic process"/>
    <property type="evidence" value="ECO:0007669"/>
    <property type="project" value="TreeGrafter"/>
</dbReference>
<dbReference type="InterPro" id="IPR006330">
    <property type="entry name" value="Ado/ade_deaminase"/>
</dbReference>
<dbReference type="GO" id="GO:0004000">
    <property type="term" value="F:adenosine deaminase activity"/>
    <property type="evidence" value="ECO:0007669"/>
    <property type="project" value="TreeGrafter"/>
</dbReference>
<dbReference type="InterPro" id="IPR032466">
    <property type="entry name" value="Metal_Hydrolase"/>
</dbReference>
<dbReference type="EMBL" id="CP002581">
    <property type="protein sequence ID" value="AJK48401.1"/>
    <property type="molecule type" value="Genomic_DNA"/>
</dbReference>
<evidence type="ECO:0000313" key="2">
    <source>
        <dbReference type="EMBL" id="AJK48401.1"/>
    </source>
</evidence>
<dbReference type="KEGG" id="bgp:BGL_2c03050"/>
<dbReference type="PANTHER" id="PTHR11409">
    <property type="entry name" value="ADENOSINE DEAMINASE"/>
    <property type="match status" value="1"/>
</dbReference>
<accession>A0A0B6S836</accession>
<evidence type="ECO:0008006" key="4">
    <source>
        <dbReference type="Google" id="ProtNLM"/>
    </source>
</evidence>
<proteinExistence type="predicted"/>
<dbReference type="PANTHER" id="PTHR11409:SF43">
    <property type="entry name" value="ADENOSINE DEAMINASE"/>
    <property type="match status" value="1"/>
</dbReference>
<dbReference type="SUPFAM" id="SSF51556">
    <property type="entry name" value="Metallo-dependent hydrolases"/>
    <property type="match status" value="1"/>
</dbReference>
<feature type="chain" id="PRO_5002124799" description="Adenosine deaminase" evidence="1">
    <location>
        <begin position="25"/>
        <end position="847"/>
    </location>
</feature>
<organism evidence="2 3">
    <name type="scientific">Burkholderia plantarii</name>
    <dbReference type="NCBI Taxonomy" id="41899"/>
    <lineage>
        <taxon>Bacteria</taxon>
        <taxon>Pseudomonadati</taxon>
        <taxon>Pseudomonadota</taxon>
        <taxon>Betaproteobacteria</taxon>
        <taxon>Burkholderiales</taxon>
        <taxon>Burkholderiaceae</taxon>
        <taxon>Burkholderia</taxon>
    </lineage>
</organism>
<dbReference type="GO" id="GO:0043103">
    <property type="term" value="P:hypoxanthine salvage"/>
    <property type="evidence" value="ECO:0007669"/>
    <property type="project" value="TreeGrafter"/>
</dbReference>
<evidence type="ECO:0000313" key="3">
    <source>
        <dbReference type="Proteomes" id="UP000031838"/>
    </source>
</evidence>
<reference evidence="3" key="1">
    <citation type="submission" date="2011-03" db="EMBL/GenBank/DDBJ databases">
        <authorList>
            <person name="Voget S."/>
            <person name="Streit W.R."/>
            <person name="Jaeger K.E."/>
            <person name="Daniel R."/>
        </authorList>
    </citation>
    <scope>NUCLEOTIDE SEQUENCE [LARGE SCALE GENOMIC DNA]</scope>
    <source>
        <strain evidence="3">PG1</strain>
    </source>
</reference>
<protein>
    <recommendedName>
        <fullName evidence="4">Adenosine deaminase</fullName>
    </recommendedName>
</protein>
<feature type="signal peptide" evidence="1">
    <location>
        <begin position="1"/>
        <end position="24"/>
    </location>
</feature>
<dbReference type="Gene3D" id="3.20.20.140">
    <property type="entry name" value="Metal-dependent hydrolases"/>
    <property type="match status" value="2"/>
</dbReference>
<dbReference type="Proteomes" id="UP000031838">
    <property type="component" value="Chromosome 2"/>
</dbReference>
<keyword evidence="1" id="KW-0732">Signal</keyword>
<keyword evidence="3" id="KW-1185">Reference proteome</keyword>
<dbReference type="RefSeq" id="WP_042627048.1">
    <property type="nucleotide sequence ID" value="NZ_CP002581.1"/>
</dbReference>